<gene>
    <name evidence="10" type="ORF">Slati_3191600</name>
</gene>
<feature type="domain" description="RING-type" evidence="9">
    <location>
        <begin position="229"/>
        <end position="270"/>
    </location>
</feature>
<dbReference type="PROSITE" id="PS50089">
    <property type="entry name" value="ZF_RING_2"/>
    <property type="match status" value="1"/>
</dbReference>
<dbReference type="Gene3D" id="3.30.40.10">
    <property type="entry name" value="Zinc/RING finger domain, C3HC4 (zinc finger)"/>
    <property type="match status" value="1"/>
</dbReference>
<dbReference type="SMART" id="SM00184">
    <property type="entry name" value="RING"/>
    <property type="match status" value="1"/>
</dbReference>
<dbReference type="PANTHER" id="PTHR15710">
    <property type="entry name" value="E3 UBIQUITIN-PROTEIN LIGASE PRAJA"/>
    <property type="match status" value="1"/>
</dbReference>
<evidence type="ECO:0000256" key="8">
    <source>
        <dbReference type="PROSITE-ProRule" id="PRU00175"/>
    </source>
</evidence>
<name>A0AAW2UXS8_9LAMI</name>
<comment type="caution">
    <text evidence="10">The sequence shown here is derived from an EMBL/GenBank/DDBJ whole genome shotgun (WGS) entry which is preliminary data.</text>
</comment>
<evidence type="ECO:0000256" key="3">
    <source>
        <dbReference type="ARBA" id="ARBA00022679"/>
    </source>
</evidence>
<dbReference type="PANTHER" id="PTHR15710:SF169">
    <property type="entry name" value="RING-TYPE E3 UBIQUITIN TRANSFERASE"/>
    <property type="match status" value="1"/>
</dbReference>
<dbReference type="InterPro" id="IPR001841">
    <property type="entry name" value="Znf_RING"/>
</dbReference>
<dbReference type="SUPFAM" id="SSF57850">
    <property type="entry name" value="RING/U-box"/>
    <property type="match status" value="1"/>
</dbReference>
<keyword evidence="3" id="KW-0808">Transferase</keyword>
<keyword evidence="5 8" id="KW-0863">Zinc-finger</keyword>
<dbReference type="EC" id="2.3.2.27" evidence="2"/>
<evidence type="ECO:0000256" key="1">
    <source>
        <dbReference type="ARBA" id="ARBA00000900"/>
    </source>
</evidence>
<keyword evidence="4" id="KW-0479">Metal-binding</keyword>
<reference evidence="10" key="2">
    <citation type="journal article" date="2024" name="Plant">
        <title>Genomic evolution and insights into agronomic trait innovations of Sesamum species.</title>
        <authorList>
            <person name="Miao H."/>
            <person name="Wang L."/>
            <person name="Qu L."/>
            <person name="Liu H."/>
            <person name="Sun Y."/>
            <person name="Le M."/>
            <person name="Wang Q."/>
            <person name="Wei S."/>
            <person name="Zheng Y."/>
            <person name="Lin W."/>
            <person name="Duan Y."/>
            <person name="Cao H."/>
            <person name="Xiong S."/>
            <person name="Wang X."/>
            <person name="Wei L."/>
            <person name="Li C."/>
            <person name="Ma Q."/>
            <person name="Ju M."/>
            <person name="Zhao R."/>
            <person name="Li G."/>
            <person name="Mu C."/>
            <person name="Tian Q."/>
            <person name="Mei H."/>
            <person name="Zhang T."/>
            <person name="Gao T."/>
            <person name="Zhang H."/>
        </authorList>
    </citation>
    <scope>NUCLEOTIDE SEQUENCE</scope>
    <source>
        <strain evidence="10">KEN1</strain>
    </source>
</reference>
<evidence type="ECO:0000256" key="4">
    <source>
        <dbReference type="ARBA" id="ARBA00022723"/>
    </source>
</evidence>
<comment type="catalytic activity">
    <reaction evidence="1">
        <text>S-ubiquitinyl-[E2 ubiquitin-conjugating enzyme]-L-cysteine + [acceptor protein]-L-lysine = [E2 ubiquitin-conjugating enzyme]-L-cysteine + N(6)-ubiquitinyl-[acceptor protein]-L-lysine.</text>
        <dbReference type="EC" id="2.3.2.27"/>
    </reaction>
</comment>
<dbReference type="FunFam" id="3.30.40.10:FF:000022">
    <property type="entry name" value="E3 ubiquitin-protein ligase RING1-like"/>
    <property type="match status" value="1"/>
</dbReference>
<evidence type="ECO:0000256" key="2">
    <source>
        <dbReference type="ARBA" id="ARBA00012483"/>
    </source>
</evidence>
<evidence type="ECO:0000313" key="10">
    <source>
        <dbReference type="EMBL" id="KAL0421687.1"/>
    </source>
</evidence>
<evidence type="ECO:0000256" key="6">
    <source>
        <dbReference type="ARBA" id="ARBA00022786"/>
    </source>
</evidence>
<accession>A0AAW2UXS8</accession>
<dbReference type="EMBL" id="JACGWN010000011">
    <property type="protein sequence ID" value="KAL0421687.1"/>
    <property type="molecule type" value="Genomic_DNA"/>
</dbReference>
<proteinExistence type="predicted"/>
<dbReference type="AlphaFoldDB" id="A0AAW2UXS8"/>
<keyword evidence="7" id="KW-0862">Zinc</keyword>
<evidence type="ECO:0000259" key="9">
    <source>
        <dbReference type="PROSITE" id="PS50089"/>
    </source>
</evidence>
<sequence length="397" mass="43913">MIFTSHPHVFLTLPFLQFVSFSSPKNIKKLNILSVSLTNNHVFAGIPGGEEAAPPRANTSAINASAMSPSRLHPPLRLSLFAPIVMAAFLKNPKLLPPQTLLTPSLIPSSPTTFLPPPLLVVFLLSSLLPLPPLPAAPSPSPPGAERGAQIFNLFLKLRAVGDGRRHGFRLPTNLGDYFIGPGLEQLIQQLAENDPNRYGTPPASKSAVEGLPNIKITEEMLPSDSSQCAVCKDSFELNEEAKQMPCKHIYHKDCILPWLELHNSCPVCRYELPTDDPDYENRRTGQMNDNSNRTSNISNIGLGLLPEVRRIEMITIIVRRRRGWWKGGLEYLYRGFLEGLVHQQRRAAVGEELREMMEGITAPTTVIVEHPVLALEQEEGRPERKTSTEGLNVVGI</sequence>
<protein>
    <recommendedName>
        <fullName evidence="2">RING-type E3 ubiquitin transferase</fullName>
        <ecNumber evidence="2">2.3.2.27</ecNumber>
    </recommendedName>
</protein>
<dbReference type="GO" id="GO:0016567">
    <property type="term" value="P:protein ubiquitination"/>
    <property type="evidence" value="ECO:0007669"/>
    <property type="project" value="TreeGrafter"/>
</dbReference>
<keyword evidence="6" id="KW-0833">Ubl conjugation pathway</keyword>
<evidence type="ECO:0000256" key="7">
    <source>
        <dbReference type="ARBA" id="ARBA00022833"/>
    </source>
</evidence>
<dbReference type="GO" id="GO:0008270">
    <property type="term" value="F:zinc ion binding"/>
    <property type="evidence" value="ECO:0007669"/>
    <property type="project" value="UniProtKB-KW"/>
</dbReference>
<dbReference type="CDD" id="cd16667">
    <property type="entry name" value="RING-H2_RNF126-like"/>
    <property type="match status" value="1"/>
</dbReference>
<dbReference type="GO" id="GO:0061630">
    <property type="term" value="F:ubiquitin protein ligase activity"/>
    <property type="evidence" value="ECO:0007669"/>
    <property type="project" value="UniProtKB-EC"/>
</dbReference>
<organism evidence="10">
    <name type="scientific">Sesamum latifolium</name>
    <dbReference type="NCBI Taxonomy" id="2727402"/>
    <lineage>
        <taxon>Eukaryota</taxon>
        <taxon>Viridiplantae</taxon>
        <taxon>Streptophyta</taxon>
        <taxon>Embryophyta</taxon>
        <taxon>Tracheophyta</taxon>
        <taxon>Spermatophyta</taxon>
        <taxon>Magnoliopsida</taxon>
        <taxon>eudicotyledons</taxon>
        <taxon>Gunneridae</taxon>
        <taxon>Pentapetalae</taxon>
        <taxon>asterids</taxon>
        <taxon>lamiids</taxon>
        <taxon>Lamiales</taxon>
        <taxon>Pedaliaceae</taxon>
        <taxon>Sesamum</taxon>
    </lineage>
</organism>
<dbReference type="InterPro" id="IPR013083">
    <property type="entry name" value="Znf_RING/FYVE/PHD"/>
</dbReference>
<evidence type="ECO:0000256" key="5">
    <source>
        <dbReference type="ARBA" id="ARBA00022771"/>
    </source>
</evidence>
<dbReference type="Pfam" id="PF13639">
    <property type="entry name" value="zf-RING_2"/>
    <property type="match status" value="1"/>
</dbReference>
<dbReference type="GO" id="GO:0005737">
    <property type="term" value="C:cytoplasm"/>
    <property type="evidence" value="ECO:0007669"/>
    <property type="project" value="TreeGrafter"/>
</dbReference>
<reference evidence="10" key="1">
    <citation type="submission" date="2020-06" db="EMBL/GenBank/DDBJ databases">
        <authorList>
            <person name="Li T."/>
            <person name="Hu X."/>
            <person name="Zhang T."/>
            <person name="Song X."/>
            <person name="Zhang H."/>
            <person name="Dai N."/>
            <person name="Sheng W."/>
            <person name="Hou X."/>
            <person name="Wei L."/>
        </authorList>
    </citation>
    <scope>NUCLEOTIDE SEQUENCE</scope>
    <source>
        <strain evidence="10">KEN1</strain>
        <tissue evidence="10">Leaf</tissue>
    </source>
</reference>